<evidence type="ECO:0000313" key="2">
    <source>
        <dbReference type="Proteomes" id="UP000481153"/>
    </source>
</evidence>
<organism evidence="1 2">
    <name type="scientific">Aphanomyces euteiches</name>
    <dbReference type="NCBI Taxonomy" id="100861"/>
    <lineage>
        <taxon>Eukaryota</taxon>
        <taxon>Sar</taxon>
        <taxon>Stramenopiles</taxon>
        <taxon>Oomycota</taxon>
        <taxon>Saprolegniomycetes</taxon>
        <taxon>Saprolegniales</taxon>
        <taxon>Verrucalvaceae</taxon>
        <taxon>Aphanomyces</taxon>
    </lineage>
</organism>
<comment type="caution">
    <text evidence="1">The sequence shown here is derived from an EMBL/GenBank/DDBJ whole genome shotgun (WGS) entry which is preliminary data.</text>
</comment>
<dbReference type="EMBL" id="VJMJ01000002">
    <property type="protein sequence ID" value="KAF0745464.1"/>
    <property type="molecule type" value="Genomic_DNA"/>
</dbReference>
<proteinExistence type="predicted"/>
<protein>
    <submittedName>
        <fullName evidence="1">Uncharacterized protein</fullName>
    </submittedName>
</protein>
<name>A0A6G0XXY9_9STRA</name>
<evidence type="ECO:0000313" key="1">
    <source>
        <dbReference type="EMBL" id="KAF0745464.1"/>
    </source>
</evidence>
<accession>A0A6G0XXY9</accession>
<sequence>MIFMHVTSPPLRKYNTTCGCCPDIPKDKLVERRVCAHCSLRFIVITSSSELYCSSDCRATAVYLEQVRSAVDLVVAPIDFATVITQDDVVDNSARNAARRPQHVKSRPMAIPRCIAKL</sequence>
<gene>
    <name evidence="1" type="ORF">Ae201684_000478</name>
</gene>
<keyword evidence="2" id="KW-1185">Reference proteome</keyword>
<reference evidence="1 2" key="1">
    <citation type="submission" date="2019-07" db="EMBL/GenBank/DDBJ databases">
        <title>Genomics analysis of Aphanomyces spp. identifies a new class of oomycete effector associated with host adaptation.</title>
        <authorList>
            <person name="Gaulin E."/>
        </authorList>
    </citation>
    <scope>NUCLEOTIDE SEQUENCE [LARGE SCALE GENOMIC DNA]</scope>
    <source>
        <strain evidence="1 2">ATCC 201684</strain>
    </source>
</reference>
<dbReference type="VEuPathDB" id="FungiDB:AeMF1_018134"/>
<dbReference type="AlphaFoldDB" id="A0A6G0XXY9"/>
<dbReference type="Proteomes" id="UP000481153">
    <property type="component" value="Unassembled WGS sequence"/>
</dbReference>